<dbReference type="EMBL" id="KV700122">
    <property type="protein sequence ID" value="OCF37605.1"/>
    <property type="molecule type" value="Genomic_DNA"/>
</dbReference>
<name>A0A1B9H2W1_9TREE</name>
<evidence type="ECO:0000313" key="1">
    <source>
        <dbReference type="EMBL" id="OCF37605.1"/>
    </source>
</evidence>
<evidence type="ECO:0000313" key="2">
    <source>
        <dbReference type="Proteomes" id="UP000092666"/>
    </source>
</evidence>
<reference evidence="1 2" key="1">
    <citation type="submission" date="2013-07" db="EMBL/GenBank/DDBJ databases">
        <title>The Genome Sequence of Cryptococcus heveanensis BCC8398.</title>
        <authorList>
            <consortium name="The Broad Institute Genome Sequencing Platform"/>
            <person name="Cuomo C."/>
            <person name="Litvintseva A."/>
            <person name="Chen Y."/>
            <person name="Heitman J."/>
            <person name="Sun S."/>
            <person name="Springer D."/>
            <person name="Dromer F."/>
            <person name="Young S.K."/>
            <person name="Zeng Q."/>
            <person name="Gargeya S."/>
            <person name="Fitzgerald M."/>
            <person name="Abouelleil A."/>
            <person name="Alvarado L."/>
            <person name="Berlin A.M."/>
            <person name="Chapman S.B."/>
            <person name="Dewar J."/>
            <person name="Goldberg J."/>
            <person name="Griggs A."/>
            <person name="Gujja S."/>
            <person name="Hansen M."/>
            <person name="Howarth C."/>
            <person name="Imamovic A."/>
            <person name="Larimer J."/>
            <person name="McCowan C."/>
            <person name="Murphy C."/>
            <person name="Pearson M."/>
            <person name="Priest M."/>
            <person name="Roberts A."/>
            <person name="Saif S."/>
            <person name="Shea T."/>
            <person name="Sykes S."/>
            <person name="Wortman J."/>
            <person name="Nusbaum C."/>
            <person name="Birren B."/>
        </authorList>
    </citation>
    <scope>NUCLEOTIDE SEQUENCE [LARGE SCALE GENOMIC DNA]</scope>
    <source>
        <strain evidence="1 2">BCC8398</strain>
    </source>
</reference>
<organism evidence="1 2">
    <name type="scientific">Kwoniella heveanensis BCC8398</name>
    <dbReference type="NCBI Taxonomy" id="1296120"/>
    <lineage>
        <taxon>Eukaryota</taxon>
        <taxon>Fungi</taxon>
        <taxon>Dikarya</taxon>
        <taxon>Basidiomycota</taxon>
        <taxon>Agaricomycotina</taxon>
        <taxon>Tremellomycetes</taxon>
        <taxon>Tremellales</taxon>
        <taxon>Cryptococcaceae</taxon>
        <taxon>Kwoniella</taxon>
    </lineage>
</organism>
<dbReference type="Proteomes" id="UP000092666">
    <property type="component" value="Unassembled WGS sequence"/>
</dbReference>
<reference evidence="2" key="2">
    <citation type="submission" date="2013-12" db="EMBL/GenBank/DDBJ databases">
        <title>Evolution of pathogenesis and genome organization in the Tremellales.</title>
        <authorList>
            <person name="Cuomo C."/>
            <person name="Litvintseva A."/>
            <person name="Heitman J."/>
            <person name="Chen Y."/>
            <person name="Sun S."/>
            <person name="Springer D."/>
            <person name="Dromer F."/>
            <person name="Young S."/>
            <person name="Zeng Q."/>
            <person name="Chapman S."/>
            <person name="Gujja S."/>
            <person name="Saif S."/>
            <person name="Birren B."/>
        </authorList>
    </citation>
    <scope>NUCLEOTIDE SEQUENCE [LARGE SCALE GENOMIC DNA]</scope>
    <source>
        <strain evidence="2">BCC8398</strain>
    </source>
</reference>
<accession>A0A1B9H2W1</accession>
<proteinExistence type="predicted"/>
<gene>
    <name evidence="1" type="ORF">I316_00732</name>
</gene>
<dbReference type="AlphaFoldDB" id="A0A1B9H2W1"/>
<sequence length="139" mass="14963">MTNTISEGLTNKALFLPRPVTPVSPPSLPSRWEELEGSADEGSGWAVGCNPSLAASPHTRVSVELPFDAKSDTTAPLLLNSGGEKVSSNLPLGCDEVSPSLIWDSCLERLEIGRVGKPPLSWRLSVLITFLQWMGMETM</sequence>
<keyword evidence="2" id="KW-1185">Reference proteome</keyword>
<protein>
    <submittedName>
        <fullName evidence="1">Uncharacterized protein</fullName>
    </submittedName>
</protein>